<evidence type="ECO:0000313" key="1">
    <source>
        <dbReference type="EnsemblPlants" id="AVESA.00010b.r2.7AG1217040.1.CDS"/>
    </source>
</evidence>
<dbReference type="EnsemblPlants" id="AVESA.00010b.r2.7AG1217040.1">
    <property type="protein sequence ID" value="AVESA.00010b.r2.7AG1217040.1.CDS"/>
    <property type="gene ID" value="AVESA.00010b.r2.7AG1217040"/>
</dbReference>
<name>A0ACD5ZMR5_AVESA</name>
<reference evidence="1" key="2">
    <citation type="submission" date="2025-09" db="UniProtKB">
        <authorList>
            <consortium name="EnsemblPlants"/>
        </authorList>
    </citation>
    <scope>IDENTIFICATION</scope>
</reference>
<sequence length="595" mass="63386">MLLRTKKTKPIKYGKPSSHSGPTCHADREPRSRRGISGDVSPRICLCSDSRSESYREGPMEKRPRTGDGTGGGGEPSGSGGGGLVDRLPEALLVEVVGRVGLEAACSAAASCRTLRGAAGAALSAVTSLDLSVFPPTNAIVNRILDGNGALRSLTVNCSLLDDSAVAAIAKGSLRELSLLKCSSFTPYLFVVIGERCTNLRCASSALDWEVLLLTKRTWGQRSERFLRVQVLAEPHQQTSSHLLLACSSVDLHLTISVLQLVEPSDHGSVSCCLQSYSSTFRRVNDFGILMLAEGCKQLQTIRLGGFSKVRDAGYAALLHSCKDLKKFEVSTASCLSDLTCLDLDEAATKITEVRLLSCGLLTSETAISLSSCTNLEVLDLSGCRSIADAGLVSISQLSKLTLLDLAGADITDAGLSALGNGRCPISSLCLRGCRRITNNGIASLLCGSGTINKTLVALDIGNIARISGRAVTVIAKNCEQISSLCLRNCVLITDPCLETLGSAQYSSGKSPLRMLDLSYCSRLSRSFLRLFDPLFDPPLFRGLRWLGVGKNVLERRGNSPTVAEILERKPGLTICGNNCEMGCRNQCHPDVRAL</sequence>
<evidence type="ECO:0000313" key="2">
    <source>
        <dbReference type="Proteomes" id="UP001732700"/>
    </source>
</evidence>
<reference evidence="1" key="1">
    <citation type="submission" date="2021-05" db="EMBL/GenBank/DDBJ databases">
        <authorList>
            <person name="Scholz U."/>
            <person name="Mascher M."/>
            <person name="Fiebig A."/>
        </authorList>
    </citation>
    <scope>NUCLEOTIDE SEQUENCE [LARGE SCALE GENOMIC DNA]</scope>
</reference>
<accession>A0ACD5ZMR5</accession>
<dbReference type="Proteomes" id="UP001732700">
    <property type="component" value="Chromosome 7A"/>
</dbReference>
<organism evidence="1 2">
    <name type="scientific">Avena sativa</name>
    <name type="common">Oat</name>
    <dbReference type="NCBI Taxonomy" id="4498"/>
    <lineage>
        <taxon>Eukaryota</taxon>
        <taxon>Viridiplantae</taxon>
        <taxon>Streptophyta</taxon>
        <taxon>Embryophyta</taxon>
        <taxon>Tracheophyta</taxon>
        <taxon>Spermatophyta</taxon>
        <taxon>Magnoliopsida</taxon>
        <taxon>Liliopsida</taxon>
        <taxon>Poales</taxon>
        <taxon>Poaceae</taxon>
        <taxon>BOP clade</taxon>
        <taxon>Pooideae</taxon>
        <taxon>Poodae</taxon>
        <taxon>Poeae</taxon>
        <taxon>Poeae Chloroplast Group 1 (Aveneae type)</taxon>
        <taxon>Aveninae</taxon>
        <taxon>Avena</taxon>
    </lineage>
</organism>
<keyword evidence="2" id="KW-1185">Reference proteome</keyword>
<protein>
    <submittedName>
        <fullName evidence="1">Uncharacterized protein</fullName>
    </submittedName>
</protein>
<proteinExistence type="predicted"/>